<keyword evidence="2" id="KW-1185">Reference proteome</keyword>
<reference evidence="1" key="2">
    <citation type="submission" date="2022-01" db="EMBL/GenBank/DDBJ databases">
        <authorList>
            <person name="Yamashiro T."/>
            <person name="Shiraishi A."/>
            <person name="Satake H."/>
            <person name="Nakayama K."/>
        </authorList>
    </citation>
    <scope>NUCLEOTIDE SEQUENCE</scope>
</reference>
<evidence type="ECO:0000313" key="1">
    <source>
        <dbReference type="EMBL" id="GJT23384.1"/>
    </source>
</evidence>
<organism evidence="1 2">
    <name type="scientific">Tanacetum coccineum</name>
    <dbReference type="NCBI Taxonomy" id="301880"/>
    <lineage>
        <taxon>Eukaryota</taxon>
        <taxon>Viridiplantae</taxon>
        <taxon>Streptophyta</taxon>
        <taxon>Embryophyta</taxon>
        <taxon>Tracheophyta</taxon>
        <taxon>Spermatophyta</taxon>
        <taxon>Magnoliopsida</taxon>
        <taxon>eudicotyledons</taxon>
        <taxon>Gunneridae</taxon>
        <taxon>Pentapetalae</taxon>
        <taxon>asterids</taxon>
        <taxon>campanulids</taxon>
        <taxon>Asterales</taxon>
        <taxon>Asteraceae</taxon>
        <taxon>Asteroideae</taxon>
        <taxon>Anthemideae</taxon>
        <taxon>Anthemidinae</taxon>
        <taxon>Tanacetum</taxon>
    </lineage>
</organism>
<gene>
    <name evidence="1" type="ORF">Tco_0893321</name>
</gene>
<dbReference type="Proteomes" id="UP001151760">
    <property type="component" value="Unassembled WGS sequence"/>
</dbReference>
<dbReference type="EMBL" id="BQNB010014051">
    <property type="protein sequence ID" value="GJT23384.1"/>
    <property type="molecule type" value="Genomic_DNA"/>
</dbReference>
<accession>A0ABQ5CDV3</accession>
<evidence type="ECO:0000313" key="2">
    <source>
        <dbReference type="Proteomes" id="UP001151760"/>
    </source>
</evidence>
<evidence type="ECO:0008006" key="3">
    <source>
        <dbReference type="Google" id="ProtNLM"/>
    </source>
</evidence>
<sequence length="238" mass="26920">MIRTSTSFCTSAWMALARLRARPFFFCRTSVYPFRILSRCSAIDHGTPVMSDGCHANMSKFSFRSEHSSACPFSDSVPSIADTKVRSGLIRSRVSEGVSTQIEAISASDADSMWNALPSIIKDAAKDSLGVAIGTSKIHTARRESWWLCEKVQSKVAEKQVRFRELLSCRKGNQEERFRAQERYKLAKREAKKAVAQAKEKAYEELYKKLDTKEGANDIFRIAKARQRRRGIYGIYAL</sequence>
<name>A0ABQ5CDV3_9ASTR</name>
<comment type="caution">
    <text evidence="1">The sequence shown here is derived from an EMBL/GenBank/DDBJ whole genome shotgun (WGS) entry which is preliminary data.</text>
</comment>
<reference evidence="1" key="1">
    <citation type="journal article" date="2022" name="Int. J. Mol. Sci.">
        <title>Draft Genome of Tanacetum Coccineum: Genomic Comparison of Closely Related Tanacetum-Family Plants.</title>
        <authorList>
            <person name="Yamashiro T."/>
            <person name="Shiraishi A."/>
            <person name="Nakayama K."/>
            <person name="Satake H."/>
        </authorList>
    </citation>
    <scope>NUCLEOTIDE SEQUENCE</scope>
</reference>
<protein>
    <recommendedName>
        <fullName evidence="3">Remorin C-terminal domain-containing protein</fullName>
    </recommendedName>
</protein>
<proteinExistence type="predicted"/>